<keyword evidence="4" id="KW-1185">Reference proteome</keyword>
<dbReference type="Proteomes" id="UP000440224">
    <property type="component" value="Unassembled WGS sequence"/>
</dbReference>
<feature type="compositionally biased region" description="Acidic residues" evidence="1">
    <location>
        <begin position="442"/>
        <end position="470"/>
    </location>
</feature>
<feature type="region of interest" description="Disordered" evidence="1">
    <location>
        <begin position="438"/>
        <end position="479"/>
    </location>
</feature>
<evidence type="ECO:0008006" key="5">
    <source>
        <dbReference type="Google" id="ProtNLM"/>
    </source>
</evidence>
<dbReference type="AlphaFoldDB" id="A0A6N7PRG3"/>
<evidence type="ECO:0000313" key="4">
    <source>
        <dbReference type="Proteomes" id="UP000440224"/>
    </source>
</evidence>
<evidence type="ECO:0000313" key="3">
    <source>
        <dbReference type="EMBL" id="MRG93406.1"/>
    </source>
</evidence>
<evidence type="ECO:0000256" key="2">
    <source>
        <dbReference type="SAM" id="SignalP"/>
    </source>
</evidence>
<organism evidence="3 4">
    <name type="scientific">Polyangium spumosum</name>
    <dbReference type="NCBI Taxonomy" id="889282"/>
    <lineage>
        <taxon>Bacteria</taxon>
        <taxon>Pseudomonadati</taxon>
        <taxon>Myxococcota</taxon>
        <taxon>Polyangia</taxon>
        <taxon>Polyangiales</taxon>
        <taxon>Polyangiaceae</taxon>
        <taxon>Polyangium</taxon>
    </lineage>
</organism>
<dbReference type="OrthoDB" id="5481035at2"/>
<name>A0A6N7PRG3_9BACT</name>
<gene>
    <name evidence="3" type="ORF">GF068_16010</name>
</gene>
<dbReference type="EMBL" id="WJIE01000004">
    <property type="protein sequence ID" value="MRG93406.1"/>
    <property type="molecule type" value="Genomic_DNA"/>
</dbReference>
<dbReference type="SUPFAM" id="SSF51126">
    <property type="entry name" value="Pectin lyase-like"/>
    <property type="match status" value="1"/>
</dbReference>
<feature type="signal peptide" evidence="2">
    <location>
        <begin position="1"/>
        <end position="32"/>
    </location>
</feature>
<sequence>MGNGTTIPRGVRRGVGVGGFAAALLASSSVFAATYQVGPGKPHASLKSVASLLQPGDVVEVSGDATYAGDVKLTKSGTASKKITIRGVRVNGKRPLLSGGTNTLEVGADHYVIEGFEVVGGSSRCVFHRGHDVTIRDTAVHDCPSHGILGAMDGSGSLTLEYVEVYKAGKGTTRHPIYMDTDEHTHPGAVFRMQHCFVHDGLGGHAVKSRAERNEIYYNWIEGAYYRELELVAPDGEAEDVAREDGDIVGNVFRKTGTFYTVRIGSDATGGSTNGRYRFVNNTFLLAQGSKPVVEIFWGIESIEMHNNTFYRVGGGALSILQLTDVEWAAGKVVIGGEKNWVPQGSSVPSQWQGTIQGADPKFANLASFDLRPAEGSPLRDVGAAAPPSPPGYPFPSPLVTPLFEPPAKTIVANAGQLGRVAAGPIDIGAYEGAGLGAAEEPAAEPEANPEPDMEPEAEVEPEAAAEPEAEATAGADADADAAAGGLMCAAGPGRTAGAAWVGGLLLATAIARRRRR</sequence>
<proteinExistence type="predicted"/>
<evidence type="ECO:0000256" key="1">
    <source>
        <dbReference type="SAM" id="MobiDB-lite"/>
    </source>
</evidence>
<accession>A0A6N7PRG3</accession>
<dbReference type="InterPro" id="IPR011050">
    <property type="entry name" value="Pectin_lyase_fold/virulence"/>
</dbReference>
<protein>
    <recommendedName>
        <fullName evidence="5">Right handed beta helix domain-containing protein</fullName>
    </recommendedName>
</protein>
<dbReference type="RefSeq" id="WP_153820242.1">
    <property type="nucleotide sequence ID" value="NZ_WJIE01000004.1"/>
</dbReference>
<dbReference type="InterPro" id="IPR012334">
    <property type="entry name" value="Pectin_lyas_fold"/>
</dbReference>
<reference evidence="3 4" key="1">
    <citation type="submission" date="2019-10" db="EMBL/GenBank/DDBJ databases">
        <title>A soil myxobacterium in the family Polyangiaceae.</title>
        <authorList>
            <person name="Li Y."/>
            <person name="Wang J."/>
        </authorList>
    </citation>
    <scope>NUCLEOTIDE SEQUENCE [LARGE SCALE GENOMIC DNA]</scope>
    <source>
        <strain evidence="3 4">DSM 14734</strain>
    </source>
</reference>
<dbReference type="Gene3D" id="2.160.20.10">
    <property type="entry name" value="Single-stranded right-handed beta-helix, Pectin lyase-like"/>
    <property type="match status" value="1"/>
</dbReference>
<comment type="caution">
    <text evidence="3">The sequence shown here is derived from an EMBL/GenBank/DDBJ whole genome shotgun (WGS) entry which is preliminary data.</text>
</comment>
<feature type="chain" id="PRO_5026732288" description="Right handed beta helix domain-containing protein" evidence="2">
    <location>
        <begin position="33"/>
        <end position="517"/>
    </location>
</feature>
<keyword evidence="2" id="KW-0732">Signal</keyword>